<feature type="non-terminal residue" evidence="1">
    <location>
        <position position="1"/>
    </location>
</feature>
<dbReference type="Proteomes" id="UP000631114">
    <property type="component" value="Unassembled WGS sequence"/>
</dbReference>
<dbReference type="OrthoDB" id="1502398at2759"/>
<dbReference type="AlphaFoldDB" id="A0A835I037"/>
<name>A0A835I037_9MAGN</name>
<dbReference type="EMBL" id="JADFTS010000005">
    <property type="protein sequence ID" value="KAF9607592.1"/>
    <property type="molecule type" value="Genomic_DNA"/>
</dbReference>
<comment type="caution">
    <text evidence="1">The sequence shown here is derived from an EMBL/GenBank/DDBJ whole genome shotgun (WGS) entry which is preliminary data.</text>
</comment>
<gene>
    <name evidence="1" type="ORF">IFM89_037520</name>
</gene>
<evidence type="ECO:0000313" key="1">
    <source>
        <dbReference type="EMBL" id="KAF9607592.1"/>
    </source>
</evidence>
<keyword evidence="2" id="KW-1185">Reference proteome</keyword>
<evidence type="ECO:0000313" key="2">
    <source>
        <dbReference type="Proteomes" id="UP000631114"/>
    </source>
</evidence>
<reference evidence="1 2" key="1">
    <citation type="submission" date="2020-10" db="EMBL/GenBank/DDBJ databases">
        <title>The Coptis chinensis genome and diversification of protoberbering-type alkaloids.</title>
        <authorList>
            <person name="Wang B."/>
            <person name="Shu S."/>
            <person name="Song C."/>
            <person name="Liu Y."/>
        </authorList>
    </citation>
    <scope>NUCLEOTIDE SEQUENCE [LARGE SCALE GENOMIC DNA]</scope>
    <source>
        <strain evidence="1">HL-2020</strain>
        <tissue evidence="1">Leaf</tissue>
    </source>
</reference>
<proteinExistence type="predicted"/>
<organism evidence="1 2">
    <name type="scientific">Coptis chinensis</name>
    <dbReference type="NCBI Taxonomy" id="261450"/>
    <lineage>
        <taxon>Eukaryota</taxon>
        <taxon>Viridiplantae</taxon>
        <taxon>Streptophyta</taxon>
        <taxon>Embryophyta</taxon>
        <taxon>Tracheophyta</taxon>
        <taxon>Spermatophyta</taxon>
        <taxon>Magnoliopsida</taxon>
        <taxon>Ranunculales</taxon>
        <taxon>Ranunculaceae</taxon>
        <taxon>Coptidoideae</taxon>
        <taxon>Coptis</taxon>
    </lineage>
</organism>
<accession>A0A835I037</accession>
<protein>
    <submittedName>
        <fullName evidence="1">Uncharacterized protein</fullName>
    </submittedName>
</protein>
<sequence>VNKSYLPLASGEMSMKPGASIVAITSSLSIGMGDDGVPTIVRCRLFILFHWRCILR</sequence>